<dbReference type="Gene3D" id="1.20.1280.50">
    <property type="match status" value="1"/>
</dbReference>
<proteinExistence type="predicted"/>
<dbReference type="AlphaFoldDB" id="A0A2H3JZH6"/>
<dbReference type="STRING" id="742152.A0A2H3JZH6"/>
<gene>
    <name evidence="1" type="ORF">WOLCODRAFT_18838</name>
</gene>
<dbReference type="OMA" id="EIVVICA"/>
<dbReference type="SUPFAM" id="SSF52047">
    <property type="entry name" value="RNI-like"/>
    <property type="match status" value="1"/>
</dbReference>
<organism evidence="1 2">
    <name type="scientific">Wolfiporia cocos (strain MD-104)</name>
    <name type="common">Brown rot fungus</name>
    <dbReference type="NCBI Taxonomy" id="742152"/>
    <lineage>
        <taxon>Eukaryota</taxon>
        <taxon>Fungi</taxon>
        <taxon>Dikarya</taxon>
        <taxon>Basidiomycota</taxon>
        <taxon>Agaricomycotina</taxon>
        <taxon>Agaricomycetes</taxon>
        <taxon>Polyporales</taxon>
        <taxon>Phaeolaceae</taxon>
        <taxon>Wolfiporia</taxon>
    </lineage>
</organism>
<dbReference type="Proteomes" id="UP000218811">
    <property type="component" value="Unassembled WGS sequence"/>
</dbReference>
<accession>A0A2H3JZH6</accession>
<dbReference type="EMBL" id="KB468157">
    <property type="protein sequence ID" value="PCH44299.1"/>
    <property type="molecule type" value="Genomic_DNA"/>
</dbReference>
<protein>
    <submittedName>
        <fullName evidence="1">Uncharacterized protein</fullName>
    </submittedName>
</protein>
<name>A0A2H3JZH6_WOLCO</name>
<evidence type="ECO:0000313" key="1">
    <source>
        <dbReference type="EMBL" id="PCH44299.1"/>
    </source>
</evidence>
<dbReference type="OrthoDB" id="2801457at2759"/>
<keyword evidence="2" id="KW-1185">Reference proteome</keyword>
<sequence length="481" mass="54037">MSSQLATVANIPVDILLEIFEIVVICAFYDNDPNTNLIPTQLARVCRFWRALAFSSSKLWSFYHLSAHSRRATVCRNLERARHSPLHVKISGPRVIGQSPGPLVVLAYDISLHADRLVELHVVNILPPLMEEVLSAFNSPAPRLQRISVQAGAITDHRALFLGWMPMLKDVRISVVRMPWLPYANLRHLEIEYQVPPPLEMLYRTLETSLQIEVLSLTFDGHSSVTTLRSPRRFKLGNLRELALGDYDSHSLYALSLLSSLDFPASTRVSILLPVHHRHGLQVSDICPSLQAVATRVDKLYLQYISAANISSVVTKAADSTISLQWTWEGMLDDPACLKHMGIVAVQLPNIRSLAVQLFSFDDSRVPWASILKHVPSLKHLQVDFRSSHDTAARQFLDGLIDDSSGTINVPKLAHFEILRFTDREDDIWPALLQILATRKEMGVPVHCLEVTLRQPLRPTLGVAMRSTIEEVILHSRPTTS</sequence>
<reference evidence="1 2" key="1">
    <citation type="journal article" date="2012" name="Science">
        <title>The Paleozoic origin of enzymatic lignin decomposition reconstructed from 31 fungal genomes.</title>
        <authorList>
            <person name="Floudas D."/>
            <person name="Binder M."/>
            <person name="Riley R."/>
            <person name="Barry K."/>
            <person name="Blanchette R.A."/>
            <person name="Henrissat B."/>
            <person name="Martinez A.T."/>
            <person name="Otillar R."/>
            <person name="Spatafora J.W."/>
            <person name="Yadav J.S."/>
            <person name="Aerts A."/>
            <person name="Benoit I."/>
            <person name="Boyd A."/>
            <person name="Carlson A."/>
            <person name="Copeland A."/>
            <person name="Coutinho P.M."/>
            <person name="de Vries R.P."/>
            <person name="Ferreira P."/>
            <person name="Findley K."/>
            <person name="Foster B."/>
            <person name="Gaskell J."/>
            <person name="Glotzer D."/>
            <person name="Gorecki P."/>
            <person name="Heitman J."/>
            <person name="Hesse C."/>
            <person name="Hori C."/>
            <person name="Igarashi K."/>
            <person name="Jurgens J.A."/>
            <person name="Kallen N."/>
            <person name="Kersten P."/>
            <person name="Kohler A."/>
            <person name="Kuees U."/>
            <person name="Kumar T.K.A."/>
            <person name="Kuo A."/>
            <person name="LaButti K."/>
            <person name="Larrondo L.F."/>
            <person name="Lindquist E."/>
            <person name="Ling A."/>
            <person name="Lombard V."/>
            <person name="Lucas S."/>
            <person name="Lundell T."/>
            <person name="Martin R."/>
            <person name="McLaughlin D.J."/>
            <person name="Morgenstern I."/>
            <person name="Morin E."/>
            <person name="Murat C."/>
            <person name="Nagy L.G."/>
            <person name="Nolan M."/>
            <person name="Ohm R.A."/>
            <person name="Patyshakuliyeva A."/>
            <person name="Rokas A."/>
            <person name="Ruiz-Duenas F.J."/>
            <person name="Sabat G."/>
            <person name="Salamov A."/>
            <person name="Samejima M."/>
            <person name="Schmutz J."/>
            <person name="Slot J.C."/>
            <person name="St John F."/>
            <person name="Stenlid J."/>
            <person name="Sun H."/>
            <person name="Sun S."/>
            <person name="Syed K."/>
            <person name="Tsang A."/>
            <person name="Wiebenga A."/>
            <person name="Young D."/>
            <person name="Pisabarro A."/>
            <person name="Eastwood D.C."/>
            <person name="Martin F."/>
            <person name="Cullen D."/>
            <person name="Grigoriev I.V."/>
            <person name="Hibbett D.S."/>
        </authorList>
    </citation>
    <scope>NUCLEOTIDE SEQUENCE [LARGE SCALE GENOMIC DNA]</scope>
    <source>
        <strain evidence="1 2">MD-104</strain>
    </source>
</reference>
<evidence type="ECO:0000313" key="2">
    <source>
        <dbReference type="Proteomes" id="UP000218811"/>
    </source>
</evidence>